<dbReference type="EMBL" id="JAGQDE010000028">
    <property type="protein sequence ID" value="MBQ0961422.1"/>
    <property type="molecule type" value="Genomic_DNA"/>
</dbReference>
<dbReference type="AlphaFoldDB" id="A0A941BLG8"/>
<proteinExistence type="predicted"/>
<organism evidence="1 2">
    <name type="scientific">Ideonella aquatica</name>
    <dbReference type="NCBI Taxonomy" id="2824119"/>
    <lineage>
        <taxon>Bacteria</taxon>
        <taxon>Pseudomonadati</taxon>
        <taxon>Pseudomonadota</taxon>
        <taxon>Betaproteobacteria</taxon>
        <taxon>Burkholderiales</taxon>
        <taxon>Sphaerotilaceae</taxon>
        <taxon>Ideonella</taxon>
    </lineage>
</organism>
<keyword evidence="2" id="KW-1185">Reference proteome</keyword>
<dbReference type="Proteomes" id="UP000678374">
    <property type="component" value="Unassembled WGS sequence"/>
</dbReference>
<evidence type="ECO:0000313" key="2">
    <source>
        <dbReference type="Proteomes" id="UP000678374"/>
    </source>
</evidence>
<protein>
    <submittedName>
        <fullName evidence="1">Uncharacterized protein</fullName>
    </submittedName>
</protein>
<accession>A0A941BLG8</accession>
<sequence length="92" mass="9843">MTPAAEQLASIAQLDAGTDLGCDARLPRCHATNSLVARDEISSPCMVVQQAFDFVVHGDLLRDPHWLSERGWTSMAIPVRATLGWAAPVSAA</sequence>
<comment type="caution">
    <text evidence="1">The sequence shown here is derived from an EMBL/GenBank/DDBJ whole genome shotgun (WGS) entry which is preliminary data.</text>
</comment>
<reference evidence="1" key="1">
    <citation type="submission" date="2021-04" db="EMBL/GenBank/DDBJ databases">
        <title>The genome sequence of Ideonella sp. 4Y11.</title>
        <authorList>
            <person name="Liu Y."/>
        </authorList>
    </citation>
    <scope>NUCLEOTIDE SEQUENCE</scope>
    <source>
        <strain evidence="1">4Y11</strain>
    </source>
</reference>
<dbReference type="RefSeq" id="WP_210804103.1">
    <property type="nucleotide sequence ID" value="NZ_JAGQDE010000028.1"/>
</dbReference>
<gene>
    <name evidence="1" type="ORF">KAK06_20870</name>
</gene>
<evidence type="ECO:0000313" key="1">
    <source>
        <dbReference type="EMBL" id="MBQ0961422.1"/>
    </source>
</evidence>
<name>A0A941BLG8_9BURK</name>